<sequence length="865" mass="96156">MASRDRPYRGILLPALALCLGMHVPIARALTLEVGIYDQKPDVYIARDGRPAGILGELLNEIARQEGWEIRTQACTWEQCMQQLAQGTIDLLPDVYYTPERAQAFGLHHVPALHSWSQVYARPDHGLRSIEHLKNRSIAVLSGSTQQEYLQTTFSGLQIDVRTDAVQTLEAGFQRVQARLDDAVAADFYVGELLAQQYNLVATPIVFQPTQAYFATPQGRHPEVLAAIDRHLSAWQANPGSFYYRTLDSWRMPRPQALLNRYGNWIIAGLGGLLVLTLALALLLRIQLGRQRRRLRRAERRQGAILEAIDAAVGIKDLDFRYTFANRKQEEFLGMGQGKLIGLRDDEALTDADSLASIRRSDQAVIDSQERSVSQITIRPPQGEPRTFLTIKAPMRGPDGALEAICTVATDITERLRAEQAAHHLAVYDALTGLPNRRTALAHLAQMLESVRQGRPIGALLLINLDGFKRINDMYGHETGDQVLCGTADRLRTSVRDRDLVSRVSADEFIVLLDGLGTQISDAARNAMHVAEKTRLAICNSAFSIHGKPAYVTASIGLTLIHADSQTTDTVMREADMATHRAKQQGGNQATFYEQGLQSEVEQRLWLEHDLLQAIGTPQLTLHVQPQFGHDGRVTGGELLARWTHPSRGAVSPALFIPVAEETGLISLLSAWSLQFACDALLALQEEGETYPLSLNVSPRRLMEPQFPEYVRDILESKGVPGNRLIFEITEGVLIQDVQAVARRMQALSRLGIRFSIDDFGTGYSNLAYLKRLPLYELKIDKSLVQDIPNDSDSIAIVQLILAMADQLNLRVVAEGVETEAQSRFLFEHDCHALQGYLLARPMPFEAWLDVVRARRRSAATGNPA</sequence>
<reference evidence="6 7" key="1">
    <citation type="journal article" date="2019" name="Int. J. Syst. Evol. Microbiol.">
        <title>The Global Catalogue of Microorganisms (GCM) 10K type strain sequencing project: providing services to taxonomists for standard genome sequencing and annotation.</title>
        <authorList>
            <consortium name="The Broad Institute Genomics Platform"/>
            <consortium name="The Broad Institute Genome Sequencing Center for Infectious Disease"/>
            <person name="Wu L."/>
            <person name="Ma J."/>
        </authorList>
    </citation>
    <scope>NUCLEOTIDE SEQUENCE [LARGE SCALE GENOMIC DNA]</scope>
    <source>
        <strain evidence="6 7">JCM 16240</strain>
    </source>
</reference>
<dbReference type="NCBIfam" id="TIGR00229">
    <property type="entry name" value="sensory_box"/>
    <property type="match status" value="1"/>
</dbReference>
<dbReference type="PROSITE" id="PS50113">
    <property type="entry name" value="PAC"/>
    <property type="match status" value="1"/>
</dbReference>
<accession>A0ABN0TXL7</accession>
<dbReference type="PANTHER" id="PTHR44757">
    <property type="entry name" value="DIGUANYLATE CYCLASE DGCP"/>
    <property type="match status" value="1"/>
</dbReference>
<dbReference type="RefSeq" id="WP_325124377.1">
    <property type="nucleotide sequence ID" value="NZ_BAAAFN010000015.1"/>
</dbReference>
<dbReference type="InterPro" id="IPR001633">
    <property type="entry name" value="EAL_dom"/>
</dbReference>
<dbReference type="PANTHER" id="PTHR44757:SF2">
    <property type="entry name" value="BIOFILM ARCHITECTURE MAINTENANCE PROTEIN MBAA"/>
    <property type="match status" value="1"/>
</dbReference>
<keyword evidence="1" id="KW-0472">Membrane</keyword>
<dbReference type="Pfam" id="PF00990">
    <property type="entry name" value="GGDEF"/>
    <property type="match status" value="1"/>
</dbReference>
<gene>
    <name evidence="6" type="ORF">GCM10009125_22180</name>
</gene>
<dbReference type="InterPro" id="IPR035965">
    <property type="entry name" value="PAS-like_dom_sf"/>
</dbReference>
<evidence type="ECO:0008006" key="8">
    <source>
        <dbReference type="Google" id="ProtNLM"/>
    </source>
</evidence>
<dbReference type="InterPro" id="IPR029787">
    <property type="entry name" value="Nucleotide_cyclase"/>
</dbReference>
<dbReference type="SMART" id="SM00052">
    <property type="entry name" value="EAL"/>
    <property type="match status" value="1"/>
</dbReference>
<evidence type="ECO:0000313" key="6">
    <source>
        <dbReference type="EMBL" id="GAA0232760.1"/>
    </source>
</evidence>
<evidence type="ECO:0000313" key="7">
    <source>
        <dbReference type="Proteomes" id="UP001501176"/>
    </source>
</evidence>
<feature type="domain" description="PAS" evidence="2">
    <location>
        <begin position="298"/>
        <end position="369"/>
    </location>
</feature>
<dbReference type="CDD" id="cd01948">
    <property type="entry name" value="EAL"/>
    <property type="match status" value="1"/>
</dbReference>
<dbReference type="SUPFAM" id="SSF53850">
    <property type="entry name" value="Periplasmic binding protein-like II"/>
    <property type="match status" value="1"/>
</dbReference>
<evidence type="ECO:0000259" key="4">
    <source>
        <dbReference type="PROSITE" id="PS50883"/>
    </source>
</evidence>
<keyword evidence="7" id="KW-1185">Reference proteome</keyword>
<dbReference type="PROSITE" id="PS50883">
    <property type="entry name" value="EAL"/>
    <property type="match status" value="1"/>
</dbReference>
<dbReference type="InterPro" id="IPR035919">
    <property type="entry name" value="EAL_sf"/>
</dbReference>
<dbReference type="InterPro" id="IPR001638">
    <property type="entry name" value="Solute-binding_3/MltF_N"/>
</dbReference>
<dbReference type="NCBIfam" id="TIGR00254">
    <property type="entry name" value="GGDEF"/>
    <property type="match status" value="1"/>
</dbReference>
<dbReference type="InterPro" id="IPR000700">
    <property type="entry name" value="PAS-assoc_C"/>
</dbReference>
<dbReference type="InterPro" id="IPR013656">
    <property type="entry name" value="PAS_4"/>
</dbReference>
<dbReference type="SMART" id="SM00267">
    <property type="entry name" value="GGDEF"/>
    <property type="match status" value="1"/>
</dbReference>
<evidence type="ECO:0000256" key="1">
    <source>
        <dbReference type="SAM" id="Phobius"/>
    </source>
</evidence>
<keyword evidence="1" id="KW-1133">Transmembrane helix</keyword>
<dbReference type="Gene3D" id="3.30.70.270">
    <property type="match status" value="1"/>
</dbReference>
<proteinExistence type="predicted"/>
<dbReference type="Pfam" id="PF00497">
    <property type="entry name" value="SBP_bac_3"/>
    <property type="match status" value="1"/>
</dbReference>
<feature type="transmembrane region" description="Helical" evidence="1">
    <location>
        <begin position="262"/>
        <end position="284"/>
    </location>
</feature>
<keyword evidence="1" id="KW-0812">Transmembrane</keyword>
<dbReference type="Pfam" id="PF08448">
    <property type="entry name" value="PAS_4"/>
    <property type="match status" value="1"/>
</dbReference>
<dbReference type="InterPro" id="IPR052155">
    <property type="entry name" value="Biofilm_reg_signaling"/>
</dbReference>
<evidence type="ECO:0000259" key="2">
    <source>
        <dbReference type="PROSITE" id="PS50112"/>
    </source>
</evidence>
<dbReference type="Proteomes" id="UP001501176">
    <property type="component" value="Unassembled WGS sequence"/>
</dbReference>
<organism evidence="6 7">
    <name type="scientific">Castellaniella daejeonensis</name>
    <dbReference type="NCBI Taxonomy" id="659013"/>
    <lineage>
        <taxon>Bacteria</taxon>
        <taxon>Pseudomonadati</taxon>
        <taxon>Pseudomonadota</taxon>
        <taxon>Betaproteobacteria</taxon>
        <taxon>Burkholderiales</taxon>
        <taxon>Alcaligenaceae</taxon>
        <taxon>Castellaniella</taxon>
    </lineage>
</organism>
<dbReference type="Gene3D" id="3.30.450.20">
    <property type="entry name" value="PAS domain"/>
    <property type="match status" value="1"/>
</dbReference>
<protein>
    <recommendedName>
        <fullName evidence="8">Diguanylate cyclase</fullName>
    </recommendedName>
</protein>
<feature type="domain" description="PAC" evidence="3">
    <location>
        <begin position="371"/>
        <end position="424"/>
    </location>
</feature>
<dbReference type="SUPFAM" id="SSF55073">
    <property type="entry name" value="Nucleotide cyclase"/>
    <property type="match status" value="1"/>
</dbReference>
<dbReference type="Gene3D" id="3.40.190.10">
    <property type="entry name" value="Periplasmic binding protein-like II"/>
    <property type="match status" value="2"/>
</dbReference>
<evidence type="ECO:0000259" key="3">
    <source>
        <dbReference type="PROSITE" id="PS50113"/>
    </source>
</evidence>
<dbReference type="SUPFAM" id="SSF55785">
    <property type="entry name" value="PYP-like sensor domain (PAS domain)"/>
    <property type="match status" value="1"/>
</dbReference>
<dbReference type="SMART" id="SM00062">
    <property type="entry name" value="PBPb"/>
    <property type="match status" value="1"/>
</dbReference>
<evidence type="ECO:0000259" key="5">
    <source>
        <dbReference type="PROSITE" id="PS50887"/>
    </source>
</evidence>
<name>A0ABN0TXL7_9BURK</name>
<dbReference type="CDD" id="cd01949">
    <property type="entry name" value="GGDEF"/>
    <property type="match status" value="1"/>
</dbReference>
<dbReference type="InterPro" id="IPR000014">
    <property type="entry name" value="PAS"/>
</dbReference>
<dbReference type="SUPFAM" id="SSF141868">
    <property type="entry name" value="EAL domain-like"/>
    <property type="match status" value="1"/>
</dbReference>
<dbReference type="CDD" id="cd00130">
    <property type="entry name" value="PAS"/>
    <property type="match status" value="1"/>
</dbReference>
<feature type="domain" description="EAL" evidence="4">
    <location>
        <begin position="604"/>
        <end position="856"/>
    </location>
</feature>
<dbReference type="InterPro" id="IPR000160">
    <property type="entry name" value="GGDEF_dom"/>
</dbReference>
<comment type="caution">
    <text evidence="6">The sequence shown here is derived from an EMBL/GenBank/DDBJ whole genome shotgun (WGS) entry which is preliminary data.</text>
</comment>
<dbReference type="Pfam" id="PF00563">
    <property type="entry name" value="EAL"/>
    <property type="match status" value="1"/>
</dbReference>
<feature type="domain" description="GGDEF" evidence="5">
    <location>
        <begin position="456"/>
        <end position="595"/>
    </location>
</feature>
<dbReference type="EMBL" id="BAAAFN010000015">
    <property type="protein sequence ID" value="GAA0232760.1"/>
    <property type="molecule type" value="Genomic_DNA"/>
</dbReference>
<dbReference type="PROSITE" id="PS50112">
    <property type="entry name" value="PAS"/>
    <property type="match status" value="1"/>
</dbReference>
<dbReference type="Gene3D" id="3.20.20.450">
    <property type="entry name" value="EAL domain"/>
    <property type="match status" value="1"/>
</dbReference>
<dbReference type="InterPro" id="IPR043128">
    <property type="entry name" value="Rev_trsase/Diguanyl_cyclase"/>
</dbReference>
<dbReference type="PROSITE" id="PS50887">
    <property type="entry name" value="GGDEF"/>
    <property type="match status" value="1"/>
</dbReference>